<dbReference type="EMBL" id="LBVO01000022">
    <property type="protein sequence ID" value="KKQ89608.1"/>
    <property type="molecule type" value="Genomic_DNA"/>
</dbReference>
<dbReference type="InterPro" id="IPR008201">
    <property type="entry name" value="HepT-like"/>
</dbReference>
<sequence>MNKPERELTYMADILEATQKIERYLKSINFEQFIKNDLIYDAVIRELEIIGEAANNLSWPTKDKYPEIPWRDIVDTRNKLIHGYSGLDSKIIWNTCQNDLPDLKNNISTILKDQR</sequence>
<dbReference type="Pfam" id="PF01934">
    <property type="entry name" value="HepT-like"/>
    <property type="match status" value="1"/>
</dbReference>
<name>A0A0G0LCB6_9BACT</name>
<comment type="similarity">
    <text evidence="6">Belongs to the HepT RNase toxin family.</text>
</comment>
<comment type="caution">
    <text evidence="7">The sequence shown here is derived from an EMBL/GenBank/DDBJ whole genome shotgun (WGS) entry which is preliminary data.</text>
</comment>
<dbReference type="GO" id="GO:0000166">
    <property type="term" value="F:nucleotide binding"/>
    <property type="evidence" value="ECO:0007669"/>
    <property type="project" value="UniProtKB-KW"/>
</dbReference>
<dbReference type="InterPro" id="IPR037038">
    <property type="entry name" value="HepT-like_sf"/>
</dbReference>
<dbReference type="InterPro" id="IPR051813">
    <property type="entry name" value="HepT_RNase_toxin"/>
</dbReference>
<gene>
    <name evidence="7" type="ORF">UT11_C0022G0011</name>
</gene>
<dbReference type="GO" id="GO:0004540">
    <property type="term" value="F:RNA nuclease activity"/>
    <property type="evidence" value="ECO:0007669"/>
    <property type="project" value="InterPro"/>
</dbReference>
<evidence type="ECO:0008006" key="9">
    <source>
        <dbReference type="Google" id="ProtNLM"/>
    </source>
</evidence>
<keyword evidence="1" id="KW-0597">Phosphoprotein</keyword>
<dbReference type="AlphaFoldDB" id="A0A0G0LCB6"/>
<evidence type="ECO:0000256" key="2">
    <source>
        <dbReference type="ARBA" id="ARBA00022649"/>
    </source>
</evidence>
<reference evidence="7 8" key="1">
    <citation type="journal article" date="2015" name="Nature">
        <title>rRNA introns, odd ribosomes, and small enigmatic genomes across a large radiation of phyla.</title>
        <authorList>
            <person name="Brown C.T."/>
            <person name="Hug L.A."/>
            <person name="Thomas B.C."/>
            <person name="Sharon I."/>
            <person name="Castelle C.J."/>
            <person name="Singh A."/>
            <person name="Wilkins M.J."/>
            <person name="Williams K.H."/>
            <person name="Banfield J.F."/>
        </authorList>
    </citation>
    <scope>NUCLEOTIDE SEQUENCE [LARGE SCALE GENOMIC DNA]</scope>
</reference>
<evidence type="ECO:0000313" key="7">
    <source>
        <dbReference type="EMBL" id="KKQ89608.1"/>
    </source>
</evidence>
<evidence type="ECO:0000313" key="8">
    <source>
        <dbReference type="Proteomes" id="UP000033934"/>
    </source>
</evidence>
<evidence type="ECO:0000256" key="3">
    <source>
        <dbReference type="ARBA" id="ARBA00022722"/>
    </source>
</evidence>
<evidence type="ECO:0000256" key="5">
    <source>
        <dbReference type="ARBA" id="ARBA00022801"/>
    </source>
</evidence>
<keyword evidence="3" id="KW-0540">Nuclease</keyword>
<dbReference type="Gene3D" id="1.20.120.580">
    <property type="entry name" value="bsu32300-like"/>
    <property type="match status" value="1"/>
</dbReference>
<evidence type="ECO:0000256" key="4">
    <source>
        <dbReference type="ARBA" id="ARBA00022741"/>
    </source>
</evidence>
<dbReference type="PANTHER" id="PTHR34139:SF1">
    <property type="entry name" value="RNASE MJ1380-RELATED"/>
    <property type="match status" value="1"/>
</dbReference>
<accession>A0A0G0LCB6</accession>
<keyword evidence="4" id="KW-0547">Nucleotide-binding</keyword>
<evidence type="ECO:0000256" key="6">
    <source>
        <dbReference type="ARBA" id="ARBA00024207"/>
    </source>
</evidence>
<dbReference type="GO" id="GO:0110001">
    <property type="term" value="C:toxin-antitoxin complex"/>
    <property type="evidence" value="ECO:0007669"/>
    <property type="project" value="InterPro"/>
</dbReference>
<proteinExistence type="inferred from homology"/>
<protein>
    <recommendedName>
        <fullName evidence="9">DUF86 domain-containing protein</fullName>
    </recommendedName>
</protein>
<dbReference type="PANTHER" id="PTHR34139">
    <property type="entry name" value="UPF0331 PROTEIN MJ0127"/>
    <property type="match status" value="1"/>
</dbReference>
<evidence type="ECO:0000256" key="1">
    <source>
        <dbReference type="ARBA" id="ARBA00022553"/>
    </source>
</evidence>
<dbReference type="GO" id="GO:0016787">
    <property type="term" value="F:hydrolase activity"/>
    <property type="evidence" value="ECO:0007669"/>
    <property type="project" value="UniProtKB-KW"/>
</dbReference>
<organism evidence="7 8">
    <name type="scientific">Berkelbacteria bacterium GW2011_GWA2_38_9</name>
    <dbReference type="NCBI Taxonomy" id="1618334"/>
    <lineage>
        <taxon>Bacteria</taxon>
        <taxon>Candidatus Berkelbacteria</taxon>
    </lineage>
</organism>
<keyword evidence="2" id="KW-1277">Toxin-antitoxin system</keyword>
<keyword evidence="5" id="KW-0378">Hydrolase</keyword>
<dbReference type="Proteomes" id="UP000033934">
    <property type="component" value="Unassembled WGS sequence"/>
</dbReference>